<evidence type="ECO:0000259" key="5">
    <source>
        <dbReference type="PROSITE" id="PS50977"/>
    </source>
</evidence>
<keyword evidence="3" id="KW-0804">Transcription</keyword>
<evidence type="ECO:0000256" key="4">
    <source>
        <dbReference type="PROSITE-ProRule" id="PRU00335"/>
    </source>
</evidence>
<protein>
    <recommendedName>
        <fullName evidence="5">HTH tetR-type domain-containing protein</fullName>
    </recommendedName>
</protein>
<organism evidence="6 7">
    <name type="scientific">Caballeronia mineralivorans PML1(12)</name>
    <dbReference type="NCBI Taxonomy" id="908627"/>
    <lineage>
        <taxon>Bacteria</taxon>
        <taxon>Pseudomonadati</taxon>
        <taxon>Pseudomonadota</taxon>
        <taxon>Betaproteobacteria</taxon>
        <taxon>Burkholderiales</taxon>
        <taxon>Burkholderiaceae</taxon>
        <taxon>Caballeronia</taxon>
    </lineage>
</organism>
<dbReference type="Proteomes" id="UP000035963">
    <property type="component" value="Unassembled WGS sequence"/>
</dbReference>
<dbReference type="OrthoDB" id="8535430at2"/>
<dbReference type="RefSeq" id="WP_047846552.1">
    <property type="nucleotide sequence ID" value="NZ_AEJF01000075.1"/>
</dbReference>
<dbReference type="PANTHER" id="PTHR30055">
    <property type="entry name" value="HTH-TYPE TRANSCRIPTIONAL REGULATOR RUTR"/>
    <property type="match status" value="1"/>
</dbReference>
<evidence type="ECO:0000313" key="7">
    <source>
        <dbReference type="Proteomes" id="UP000035963"/>
    </source>
</evidence>
<proteinExistence type="predicted"/>
<dbReference type="InterPro" id="IPR001647">
    <property type="entry name" value="HTH_TetR"/>
</dbReference>
<dbReference type="InterPro" id="IPR009057">
    <property type="entry name" value="Homeodomain-like_sf"/>
</dbReference>
<name>A0A0J1D0C8_9BURK</name>
<dbReference type="AlphaFoldDB" id="A0A0J1D0C8"/>
<comment type="caution">
    <text evidence="6">The sequence shown here is derived from an EMBL/GenBank/DDBJ whole genome shotgun (WGS) entry which is preliminary data.</text>
</comment>
<dbReference type="SUPFAM" id="SSF48498">
    <property type="entry name" value="Tetracyclin repressor-like, C-terminal domain"/>
    <property type="match status" value="1"/>
</dbReference>
<dbReference type="Pfam" id="PF00440">
    <property type="entry name" value="TetR_N"/>
    <property type="match status" value="1"/>
</dbReference>
<evidence type="ECO:0000256" key="3">
    <source>
        <dbReference type="ARBA" id="ARBA00023163"/>
    </source>
</evidence>
<dbReference type="GO" id="GO:0003700">
    <property type="term" value="F:DNA-binding transcription factor activity"/>
    <property type="evidence" value="ECO:0007669"/>
    <property type="project" value="TreeGrafter"/>
</dbReference>
<dbReference type="PROSITE" id="PS50977">
    <property type="entry name" value="HTH_TETR_2"/>
    <property type="match status" value="1"/>
</dbReference>
<evidence type="ECO:0000256" key="1">
    <source>
        <dbReference type="ARBA" id="ARBA00023015"/>
    </source>
</evidence>
<feature type="domain" description="HTH tetR-type" evidence="5">
    <location>
        <begin position="13"/>
        <end position="73"/>
    </location>
</feature>
<sequence length="208" mass="22261">MTSDPPKRGRNAAATRDAILHSALAAFSRHGYDGIGVREIAQAAGVTAVLVNRYFGSKEELFSAVVELAFADSSLFQGDRTLLAQRFASEIMDKKEKGAERSDVLLLLLRSAPNPRAADILRDSFARNCERPLTALLQGPRASERAAMILALATGFQFFRKVIGTSALADASGAGLFDDLAAMFQSLIDGPAARPPPVRRGRVKSADS</sequence>
<accession>A0A0J1D0C8</accession>
<keyword evidence="1" id="KW-0805">Transcription regulation</keyword>
<dbReference type="Pfam" id="PF17920">
    <property type="entry name" value="TetR_C_16"/>
    <property type="match status" value="1"/>
</dbReference>
<dbReference type="Gene3D" id="1.10.357.10">
    <property type="entry name" value="Tetracycline Repressor, domain 2"/>
    <property type="match status" value="1"/>
</dbReference>
<dbReference type="PATRIC" id="fig|908627.4.peg.2302"/>
<dbReference type="InterPro" id="IPR041678">
    <property type="entry name" value="TetR_C_16"/>
</dbReference>
<reference evidence="6 7" key="1">
    <citation type="journal article" date="2015" name="Genome Announc.">
        <title>Draft Genome Sequence of Burkholderia sp. Strain PML1(12), an Ectomycorrhizosphere-Inhabiting Bacterium with Effective Mineral-Weathering Ability.</title>
        <authorList>
            <person name="Uroz S."/>
            <person name="Oger P."/>
        </authorList>
    </citation>
    <scope>NUCLEOTIDE SEQUENCE [LARGE SCALE GENOMIC DNA]</scope>
    <source>
        <strain evidence="7">PML1(12)</strain>
    </source>
</reference>
<keyword evidence="7" id="KW-1185">Reference proteome</keyword>
<gene>
    <name evidence="6" type="ORF">EOS_10415</name>
</gene>
<keyword evidence="2 4" id="KW-0238">DNA-binding</keyword>
<dbReference type="InterPro" id="IPR036271">
    <property type="entry name" value="Tet_transcr_reg_TetR-rel_C_sf"/>
</dbReference>
<dbReference type="PANTHER" id="PTHR30055:SF234">
    <property type="entry name" value="HTH-TYPE TRANSCRIPTIONAL REGULATOR BETI"/>
    <property type="match status" value="1"/>
</dbReference>
<dbReference type="PRINTS" id="PR00455">
    <property type="entry name" value="HTHTETR"/>
</dbReference>
<evidence type="ECO:0000256" key="2">
    <source>
        <dbReference type="ARBA" id="ARBA00023125"/>
    </source>
</evidence>
<dbReference type="SUPFAM" id="SSF46689">
    <property type="entry name" value="Homeodomain-like"/>
    <property type="match status" value="1"/>
</dbReference>
<dbReference type="EMBL" id="AEJF01000075">
    <property type="protein sequence ID" value="KLU26207.1"/>
    <property type="molecule type" value="Genomic_DNA"/>
</dbReference>
<dbReference type="InterPro" id="IPR050109">
    <property type="entry name" value="HTH-type_TetR-like_transc_reg"/>
</dbReference>
<feature type="DNA-binding region" description="H-T-H motif" evidence="4">
    <location>
        <begin position="36"/>
        <end position="55"/>
    </location>
</feature>
<dbReference type="GO" id="GO:0000976">
    <property type="term" value="F:transcription cis-regulatory region binding"/>
    <property type="evidence" value="ECO:0007669"/>
    <property type="project" value="TreeGrafter"/>
</dbReference>
<evidence type="ECO:0000313" key="6">
    <source>
        <dbReference type="EMBL" id="KLU26207.1"/>
    </source>
</evidence>